<dbReference type="CDD" id="cd14808">
    <property type="entry name" value="RAP_D3"/>
    <property type="match status" value="1"/>
</dbReference>
<dbReference type="Pfam" id="PF06401">
    <property type="entry name" value="Alpha-2-MRAP_C"/>
    <property type="match status" value="1"/>
</dbReference>
<dbReference type="Pfam" id="PF06400">
    <property type="entry name" value="Alpha-2-MRAP_N"/>
    <property type="match status" value="1"/>
</dbReference>
<name>A0AAW0Y560_CHEQU</name>
<dbReference type="GO" id="GO:0048019">
    <property type="term" value="F:receptor antagonist activity"/>
    <property type="evidence" value="ECO:0007669"/>
    <property type="project" value="InterPro"/>
</dbReference>
<dbReference type="InterPro" id="IPR036744">
    <property type="entry name" value="RAP_sf"/>
</dbReference>
<feature type="domain" description="Alpha-2-macroglobulin receptor-associated protein" evidence="1">
    <location>
        <begin position="16"/>
        <end position="125"/>
    </location>
</feature>
<feature type="domain" description="Alpha-2-macroglobulin RAP C-terminal" evidence="2">
    <location>
        <begin position="145"/>
        <end position="355"/>
    </location>
</feature>
<dbReference type="InterPro" id="IPR009066">
    <property type="entry name" value="MG_RAP_rcpt_1"/>
</dbReference>
<gene>
    <name evidence="3" type="ORF">OTU49_016873</name>
</gene>
<dbReference type="InterPro" id="IPR037999">
    <property type="entry name" value="RAP_D3"/>
</dbReference>
<evidence type="ECO:0000259" key="2">
    <source>
        <dbReference type="Pfam" id="PF06401"/>
    </source>
</evidence>
<dbReference type="Proteomes" id="UP001445076">
    <property type="component" value="Unassembled WGS sequence"/>
</dbReference>
<organism evidence="3 4">
    <name type="scientific">Cherax quadricarinatus</name>
    <name type="common">Australian red claw crayfish</name>
    <dbReference type="NCBI Taxonomy" id="27406"/>
    <lineage>
        <taxon>Eukaryota</taxon>
        <taxon>Metazoa</taxon>
        <taxon>Ecdysozoa</taxon>
        <taxon>Arthropoda</taxon>
        <taxon>Crustacea</taxon>
        <taxon>Multicrustacea</taxon>
        <taxon>Malacostraca</taxon>
        <taxon>Eumalacostraca</taxon>
        <taxon>Eucarida</taxon>
        <taxon>Decapoda</taxon>
        <taxon>Pleocyemata</taxon>
        <taxon>Astacidea</taxon>
        <taxon>Parastacoidea</taxon>
        <taxon>Parastacidae</taxon>
        <taxon>Cherax</taxon>
    </lineage>
</organism>
<dbReference type="InterPro" id="IPR010483">
    <property type="entry name" value="Alpha_2_MRAP_C"/>
</dbReference>
<evidence type="ECO:0008006" key="5">
    <source>
        <dbReference type="Google" id="ProtNLM"/>
    </source>
</evidence>
<protein>
    <recommendedName>
        <fullName evidence="5">Alpha-2-macroglobulin receptor-associated protein</fullName>
    </recommendedName>
</protein>
<proteinExistence type="predicted"/>
<dbReference type="Gene3D" id="1.20.81.10">
    <property type="entry name" value="RAP domain"/>
    <property type="match status" value="3"/>
</dbReference>
<evidence type="ECO:0000313" key="3">
    <source>
        <dbReference type="EMBL" id="KAK8746877.1"/>
    </source>
</evidence>
<dbReference type="GO" id="GO:0005783">
    <property type="term" value="C:endoplasmic reticulum"/>
    <property type="evidence" value="ECO:0007669"/>
    <property type="project" value="InterPro"/>
</dbReference>
<dbReference type="PANTHER" id="PTHR16560:SF2">
    <property type="entry name" value="ALPHA-2-MACROGLOBULIN RECEPTOR-ASSOCIATED PROTEIN"/>
    <property type="match status" value="1"/>
</dbReference>
<dbReference type="GO" id="GO:0048259">
    <property type="term" value="P:regulation of receptor-mediated endocytosis"/>
    <property type="evidence" value="ECO:0007669"/>
    <property type="project" value="TreeGrafter"/>
</dbReference>
<dbReference type="GO" id="GO:0050750">
    <property type="term" value="F:low-density lipoprotein particle receptor binding"/>
    <property type="evidence" value="ECO:0007669"/>
    <property type="project" value="InterPro"/>
</dbReference>
<evidence type="ECO:0000259" key="1">
    <source>
        <dbReference type="Pfam" id="PF06400"/>
    </source>
</evidence>
<evidence type="ECO:0000313" key="4">
    <source>
        <dbReference type="Proteomes" id="UP001445076"/>
    </source>
</evidence>
<dbReference type="GO" id="GO:0008201">
    <property type="term" value="F:heparin binding"/>
    <property type="evidence" value="ECO:0007669"/>
    <property type="project" value="InterPro"/>
</dbReference>
<dbReference type="PANTHER" id="PTHR16560">
    <property type="entry name" value="ALPHA-2-MACROGLOBULIN RECEPTOR-ASSOCIATED PROTEIN"/>
    <property type="match status" value="1"/>
</dbReference>
<comment type="caution">
    <text evidence="3">The sequence shown here is derived from an EMBL/GenBank/DDBJ whole genome shotgun (WGS) entry which is preliminary data.</text>
</comment>
<dbReference type="CDD" id="cd14806">
    <property type="entry name" value="RAP_D1"/>
    <property type="match status" value="1"/>
</dbReference>
<sequence length="355" mass="41380">MSHCFTMVCPGPRILVYTIIMVTMGAHTLANKYSEAANTKVHFERNPFRMAKLNLLWDKALKRLSEPKLKSLLSELKVQDKEEMTLKKLKTDGADKEGLKEAELRKKLRGIMVRYNLSDDLRDNKTSSKEPYLNEVTDQKILKAVFKDKKLNKLWVKAESSGFTEPELKALKEEFQHHQDKIDDYYALINSASVKMESEQNNLENDIKRFDTLQDLESSAKSAHHPTNALREKHRELKEGYDRLHKVASTGPDSKEFVEPKVAGLWKLAIRGDFTQEELESLHTELKHYEHRLLKVRHLTGQMNVLQERAGDDIEKFQSTEGQRVLQERLAKQQRKVEKLHEDLEMRILQRHLEL</sequence>
<keyword evidence="4" id="KW-1185">Reference proteome</keyword>
<dbReference type="AlphaFoldDB" id="A0AAW0Y560"/>
<dbReference type="InterPro" id="IPR038003">
    <property type="entry name" value="A2-macroglobuin_RAP"/>
</dbReference>
<reference evidence="3 4" key="1">
    <citation type="journal article" date="2024" name="BMC Genomics">
        <title>Genome assembly of redclaw crayfish (Cherax quadricarinatus) provides insights into its immune adaptation and hypoxia tolerance.</title>
        <authorList>
            <person name="Liu Z."/>
            <person name="Zheng J."/>
            <person name="Li H."/>
            <person name="Fang K."/>
            <person name="Wang S."/>
            <person name="He J."/>
            <person name="Zhou D."/>
            <person name="Weng S."/>
            <person name="Chi M."/>
            <person name="Gu Z."/>
            <person name="He J."/>
            <person name="Li F."/>
            <person name="Wang M."/>
        </authorList>
    </citation>
    <scope>NUCLEOTIDE SEQUENCE [LARGE SCALE GENOMIC DNA]</scope>
    <source>
        <strain evidence="3">ZL_2023a</strain>
    </source>
</reference>
<dbReference type="SUPFAM" id="SSF47045">
    <property type="entry name" value="RAP domain-like"/>
    <property type="match status" value="3"/>
</dbReference>
<accession>A0AAW0Y560</accession>
<dbReference type="EMBL" id="JARKIK010000016">
    <property type="protein sequence ID" value="KAK8746877.1"/>
    <property type="molecule type" value="Genomic_DNA"/>
</dbReference>